<reference evidence="9 10" key="1">
    <citation type="submission" date="2020-05" db="EMBL/GenBank/DDBJ databases">
        <title>Azospirillum oleiclasticum sp. nov, a nitrogen-fixing and heavy crude oil-emulsifying bacterium isolated from the crude oil of Yumen Oilfield.</title>
        <authorList>
            <person name="Wu D."/>
            <person name="Cai M."/>
            <person name="Zhang X."/>
        </authorList>
    </citation>
    <scope>NUCLEOTIDE SEQUENCE [LARGE SCALE GENOMIC DNA]</scope>
    <source>
        <strain evidence="9 10">ROY-1-1-2</strain>
    </source>
</reference>
<gene>
    <name evidence="9" type="ORF">HND93_35420</name>
</gene>
<name>A0ABX2TMZ3_9PROT</name>
<dbReference type="Gene3D" id="3.40.1190.20">
    <property type="match status" value="1"/>
</dbReference>
<evidence type="ECO:0000256" key="1">
    <source>
        <dbReference type="ARBA" id="ARBA00002319"/>
    </source>
</evidence>
<evidence type="ECO:0000259" key="8">
    <source>
        <dbReference type="Pfam" id="PF01467"/>
    </source>
</evidence>
<proteinExistence type="predicted"/>
<dbReference type="InterPro" id="IPR004821">
    <property type="entry name" value="Cyt_trans-like"/>
</dbReference>
<dbReference type="PANTHER" id="PTHR46969">
    <property type="entry name" value="BIFUNCTIONAL PROTEIN HLDE"/>
    <property type="match status" value="1"/>
</dbReference>
<evidence type="ECO:0000256" key="2">
    <source>
        <dbReference type="ARBA" id="ARBA00003753"/>
    </source>
</evidence>
<keyword evidence="5" id="KW-0511">Multifunctional enzyme</keyword>
<dbReference type="GO" id="GO:0016779">
    <property type="term" value="F:nucleotidyltransferase activity"/>
    <property type="evidence" value="ECO:0007669"/>
    <property type="project" value="UniProtKB-KW"/>
</dbReference>
<feature type="domain" description="Carbohydrate kinase PfkB" evidence="7">
    <location>
        <begin position="200"/>
        <end position="500"/>
    </location>
</feature>
<feature type="domain" description="Cytidyltransferase-like" evidence="8">
    <location>
        <begin position="35"/>
        <end position="162"/>
    </location>
</feature>
<dbReference type="EMBL" id="JABFDB010000051">
    <property type="protein sequence ID" value="NYZ25024.1"/>
    <property type="molecule type" value="Genomic_DNA"/>
</dbReference>
<keyword evidence="6" id="KW-0119">Carbohydrate metabolism</keyword>
<dbReference type="InterPro" id="IPR011611">
    <property type="entry name" value="PfkB_dom"/>
</dbReference>
<evidence type="ECO:0000256" key="6">
    <source>
        <dbReference type="ARBA" id="ARBA00023277"/>
    </source>
</evidence>
<dbReference type="SUPFAM" id="SSF53613">
    <property type="entry name" value="Ribokinase-like"/>
    <property type="match status" value="1"/>
</dbReference>
<dbReference type="NCBIfam" id="TIGR00125">
    <property type="entry name" value="cyt_tran_rel"/>
    <property type="match status" value="1"/>
</dbReference>
<dbReference type="Proteomes" id="UP000584642">
    <property type="component" value="Unassembled WGS sequence"/>
</dbReference>
<keyword evidence="9" id="KW-0548">Nucleotidyltransferase</keyword>
<evidence type="ECO:0000256" key="3">
    <source>
        <dbReference type="ARBA" id="ARBA00022679"/>
    </source>
</evidence>
<dbReference type="InterPro" id="IPR011913">
    <property type="entry name" value="RfaE_dom_I"/>
</dbReference>
<dbReference type="InterPro" id="IPR029056">
    <property type="entry name" value="Ribokinase-like"/>
</dbReference>
<organism evidence="9 10">
    <name type="scientific">Azospirillum oleiclasticum</name>
    <dbReference type="NCBI Taxonomy" id="2735135"/>
    <lineage>
        <taxon>Bacteria</taxon>
        <taxon>Pseudomonadati</taxon>
        <taxon>Pseudomonadota</taxon>
        <taxon>Alphaproteobacteria</taxon>
        <taxon>Rhodospirillales</taxon>
        <taxon>Azospirillaceae</taxon>
        <taxon>Azospirillum</taxon>
    </lineage>
</organism>
<evidence type="ECO:0000256" key="4">
    <source>
        <dbReference type="ARBA" id="ARBA00022777"/>
    </source>
</evidence>
<evidence type="ECO:0000256" key="5">
    <source>
        <dbReference type="ARBA" id="ARBA00023268"/>
    </source>
</evidence>
<dbReference type="PANTHER" id="PTHR46969:SF1">
    <property type="entry name" value="BIFUNCTIONAL PROTEIN HLDE"/>
    <property type="match status" value="1"/>
</dbReference>
<evidence type="ECO:0000313" key="10">
    <source>
        <dbReference type="Proteomes" id="UP000584642"/>
    </source>
</evidence>
<keyword evidence="3" id="KW-0808">Transferase</keyword>
<dbReference type="SUPFAM" id="SSF52374">
    <property type="entry name" value="Nucleotidylyl transferase"/>
    <property type="match status" value="1"/>
</dbReference>
<comment type="function">
    <text evidence="1">Catalyzes the phosphorylation of D-glycero-D-manno-heptose 7-phosphate at the C-1 position to selectively form D-glycero-beta-D-manno-heptose-1,7-bisphosphate.</text>
</comment>
<dbReference type="InterPro" id="IPR014729">
    <property type="entry name" value="Rossmann-like_a/b/a_fold"/>
</dbReference>
<dbReference type="Gene3D" id="3.40.50.620">
    <property type="entry name" value="HUPs"/>
    <property type="match status" value="1"/>
</dbReference>
<keyword evidence="10" id="KW-1185">Reference proteome</keyword>
<keyword evidence="4" id="KW-0418">Kinase</keyword>
<evidence type="ECO:0000259" key="7">
    <source>
        <dbReference type="Pfam" id="PF00294"/>
    </source>
</evidence>
<dbReference type="Pfam" id="PF00294">
    <property type="entry name" value="PfkB"/>
    <property type="match status" value="1"/>
</dbReference>
<evidence type="ECO:0000313" key="9">
    <source>
        <dbReference type="EMBL" id="NYZ25024.1"/>
    </source>
</evidence>
<dbReference type="CDD" id="cd02172">
    <property type="entry name" value="RfaE_N"/>
    <property type="match status" value="1"/>
</dbReference>
<dbReference type="CDD" id="cd01172">
    <property type="entry name" value="RfaE_like"/>
    <property type="match status" value="1"/>
</dbReference>
<comment type="function">
    <text evidence="2">Catalyzes the ADP transfer from ATP to D-glycero-beta-D-manno-heptose 1-phosphate, yielding ADP-D-glycero-beta-D-manno-heptose.</text>
</comment>
<protein>
    <submittedName>
        <fullName evidence="9">Adenylyltransferase/cytidyltransferase family protein</fullName>
    </submittedName>
</protein>
<accession>A0ABX2TMZ3</accession>
<comment type="caution">
    <text evidence="9">The sequence shown here is derived from an EMBL/GenBank/DDBJ whole genome shotgun (WGS) entry which is preliminary data.</text>
</comment>
<dbReference type="Pfam" id="PF01467">
    <property type="entry name" value="CTP_transf_like"/>
    <property type="match status" value="1"/>
</dbReference>
<sequence length="514" mass="55988">MRRMGVSAADKIRPIEELGDIARRARSEGRTVVLAHGTFDLMHFGHVRHLQAAREEGDLLVVTITADAFVNKGPGRPVFQHAIRAEMLASLECVDYVGINAAATAENVIAAIRPTVYVKGNDYASAADDVTGKIVDEQRAVESHGGRIVFTNEITFSSSTLINRHLDIYDPTLRAFLDQQRAADGLTAMTALVERVRDMKVLVVGDAIVDEYRYVVPMGRSAKENMIATLYKDRELFAGGVVAAANHVAAFCREVEILTALGSVDSHEAFLRDHLKPNVSMWAAEVGGAPTICKSRFVDQSYLRKLFEVYVMDDTPLSGEPEERFIAAIREKAPKADLVIVTDFGHGLITPRVIRALTESARFLAVNAQSNSANVGYNLITKYPRADYICIDAPEARLAISDKWADIDHIISEFLPARIDCDRMIITNGRYGCVTRGPEEPLVHIPAFTRTVVDTVGAGDAFFAVTAPMVAAGAPLSQAGFIGNVAGALKVGIVGHRKSVEKGSLLKYIQTLLK</sequence>